<dbReference type="AlphaFoldDB" id="A0A9C5YZ21"/>
<dbReference type="KEGG" id="gfs:119636954"/>
<dbReference type="GO" id="GO:0036464">
    <property type="term" value="C:cytoplasmic ribonucleoprotein granule"/>
    <property type="evidence" value="ECO:0007669"/>
    <property type="project" value="TreeGrafter"/>
</dbReference>
<sequence length="508" mass="57894">MDIDADNLTLTDQNFNCDDLPSTSKQSKQEIWNNLKQKRREENLTRRNRTILQRALDSINEKKRHPKRKSKKQSKKRSKKKRGQKLLNKKNSFQILANPVNINCAEENFNLIHRSNAKKNMVEDDDDCICIEPDIEEIVIDDADASDDELRSEYQNLLISFRQKPTSTPLQKGPQKMSTQTFPQSKNLNLIECLENDASPFFEDIAGDLVFTPPLIYKTLSVLTEESKEKRNTESLKDHEAKLINNNTIASTITILDDSSVKDKTDDSTLKVREPSVSEDDSVIFVSETNKNDFLPLTTASGSNLIEAQVERTPKRTLLPELFTRSEKKELSKYNSNAYNPGGGTENGRLSKKRMIIIDGSNVAFGHALCKNFSVRGLKIAIEYFEKMGHEVKAIVPQFRISKNKSTEPDELERLHRAGKIVLTPCKNLPGKASACYDDRFILQLACELDAVIISNDNYRDLLFENTAFKKIIENRVIGYTWCNDIFILPKDPYGKWGPPLCSILNRV</sequence>
<reference evidence="4" key="1">
    <citation type="submission" date="2025-08" db="UniProtKB">
        <authorList>
            <consortium name="RefSeq"/>
        </authorList>
    </citation>
    <scope>IDENTIFICATION</scope>
    <source>
        <tissue evidence="4">Whole body pupa</tissue>
    </source>
</reference>
<feature type="domain" description="RNase NYN" evidence="2">
    <location>
        <begin position="353"/>
        <end position="501"/>
    </location>
</feature>
<dbReference type="GeneID" id="119636954"/>
<dbReference type="InterPro" id="IPR021869">
    <property type="entry name" value="RNase_Zc3h12_NYN"/>
</dbReference>
<dbReference type="GO" id="GO:0005634">
    <property type="term" value="C:nucleus"/>
    <property type="evidence" value="ECO:0007669"/>
    <property type="project" value="TreeGrafter"/>
</dbReference>
<evidence type="ECO:0000256" key="1">
    <source>
        <dbReference type="SAM" id="MobiDB-lite"/>
    </source>
</evidence>
<dbReference type="CDD" id="cd18719">
    <property type="entry name" value="PIN_Zc3h12a-N4BP1-like"/>
    <property type="match status" value="1"/>
</dbReference>
<gene>
    <name evidence="4" type="primary">LOC119636954</name>
</gene>
<dbReference type="Proteomes" id="UP000092443">
    <property type="component" value="Unplaced"/>
</dbReference>
<proteinExistence type="predicted"/>
<organism evidence="3 4">
    <name type="scientific">Glossina fuscipes</name>
    <dbReference type="NCBI Taxonomy" id="7396"/>
    <lineage>
        <taxon>Eukaryota</taxon>
        <taxon>Metazoa</taxon>
        <taxon>Ecdysozoa</taxon>
        <taxon>Arthropoda</taxon>
        <taxon>Hexapoda</taxon>
        <taxon>Insecta</taxon>
        <taxon>Pterygota</taxon>
        <taxon>Neoptera</taxon>
        <taxon>Endopterygota</taxon>
        <taxon>Diptera</taxon>
        <taxon>Brachycera</taxon>
        <taxon>Muscomorpha</taxon>
        <taxon>Hippoboscoidea</taxon>
        <taxon>Glossinidae</taxon>
        <taxon>Glossina</taxon>
    </lineage>
</organism>
<keyword evidence="3" id="KW-1185">Reference proteome</keyword>
<feature type="compositionally biased region" description="Basic residues" evidence="1">
    <location>
        <begin position="62"/>
        <end position="88"/>
    </location>
</feature>
<dbReference type="GO" id="GO:0003729">
    <property type="term" value="F:mRNA binding"/>
    <property type="evidence" value="ECO:0007669"/>
    <property type="project" value="TreeGrafter"/>
</dbReference>
<dbReference type="RefSeq" id="XP_037888641.1">
    <property type="nucleotide sequence ID" value="XM_038032713.1"/>
</dbReference>
<dbReference type="Pfam" id="PF11977">
    <property type="entry name" value="RNase_Zc3h12a"/>
    <property type="match status" value="1"/>
</dbReference>
<accession>A0A9C5YZ21</accession>
<feature type="region of interest" description="Disordered" evidence="1">
    <location>
        <begin position="58"/>
        <end position="89"/>
    </location>
</feature>
<dbReference type="Gene3D" id="3.40.50.11980">
    <property type="match status" value="1"/>
</dbReference>
<evidence type="ECO:0000313" key="3">
    <source>
        <dbReference type="Proteomes" id="UP000092443"/>
    </source>
</evidence>
<dbReference type="GO" id="GO:0004521">
    <property type="term" value="F:RNA endonuclease activity"/>
    <property type="evidence" value="ECO:0007669"/>
    <property type="project" value="TreeGrafter"/>
</dbReference>
<protein>
    <submittedName>
        <fullName evidence="4">NEDD4-binding protein 1 isoform X1</fullName>
    </submittedName>
</protein>
<dbReference type="FunFam" id="3.40.50.11980:FF:000001">
    <property type="entry name" value="ZC3H12A isoform 1"/>
    <property type="match status" value="1"/>
</dbReference>
<name>A0A9C5YZ21_9MUSC</name>
<evidence type="ECO:0000313" key="4">
    <source>
        <dbReference type="RefSeq" id="XP_037888641.1"/>
    </source>
</evidence>
<dbReference type="InterPro" id="IPR051101">
    <property type="entry name" value="ZC3H12/N4BP1_RNase_Reg"/>
</dbReference>
<dbReference type="PANTHER" id="PTHR12876">
    <property type="entry name" value="N4BP1-RELATED"/>
    <property type="match status" value="1"/>
</dbReference>
<dbReference type="PANTHER" id="PTHR12876:SF35">
    <property type="entry name" value="LD08718P-RELATED"/>
    <property type="match status" value="1"/>
</dbReference>
<evidence type="ECO:0000259" key="2">
    <source>
        <dbReference type="Pfam" id="PF11977"/>
    </source>
</evidence>